<dbReference type="Proteomes" id="UP001214576">
    <property type="component" value="Unassembled WGS sequence"/>
</dbReference>
<proteinExistence type="predicted"/>
<keyword evidence="2" id="KW-1185">Reference proteome</keyword>
<name>A0AAD4U2D2_OVIAM</name>
<dbReference type="EMBL" id="JAKZEL010000016">
    <property type="protein sequence ID" value="KAI4536400.1"/>
    <property type="molecule type" value="Genomic_DNA"/>
</dbReference>
<comment type="caution">
    <text evidence="1">The sequence shown here is derived from an EMBL/GenBank/DDBJ whole genome shotgun (WGS) entry which is preliminary data.</text>
</comment>
<evidence type="ECO:0000313" key="1">
    <source>
        <dbReference type="EMBL" id="KAI4536400.1"/>
    </source>
</evidence>
<evidence type="ECO:0000313" key="2">
    <source>
        <dbReference type="Proteomes" id="UP001214576"/>
    </source>
</evidence>
<sequence length="130" mass="14245">MKPPHDPGSSREPGGGRRRSCSWVSRMLSARRSSDISVIVYFIHCGAGCFVPHHEEQEPATGLTAVLGLISRWQKRGLKGGSGETWAALSIKLRSERSREMAGSQDRDVGPLERVQRISVRGGLPLRGKL</sequence>
<organism evidence="1 2">
    <name type="scientific">Ovis ammon polii</name>
    <dbReference type="NCBI Taxonomy" id="230172"/>
    <lineage>
        <taxon>Eukaryota</taxon>
        <taxon>Metazoa</taxon>
        <taxon>Chordata</taxon>
        <taxon>Craniata</taxon>
        <taxon>Vertebrata</taxon>
        <taxon>Euteleostomi</taxon>
        <taxon>Mammalia</taxon>
        <taxon>Eutheria</taxon>
        <taxon>Laurasiatheria</taxon>
        <taxon>Artiodactyla</taxon>
        <taxon>Ruminantia</taxon>
        <taxon>Pecora</taxon>
        <taxon>Bovidae</taxon>
        <taxon>Caprinae</taxon>
        <taxon>Ovis</taxon>
    </lineage>
</organism>
<protein>
    <submittedName>
        <fullName evidence="1">Uncharacterized protein</fullName>
    </submittedName>
</protein>
<gene>
    <name evidence="1" type="ORF">MG293_013792</name>
</gene>
<accession>A0AAD4U2D2</accession>
<reference evidence="1" key="1">
    <citation type="submission" date="2022-03" db="EMBL/GenBank/DDBJ databases">
        <title>Genomic analyses of argali, domestic sheep and their hybrids provide insights into chromosomal evolution, heterosis and genetic basis of agronomic traits.</title>
        <authorList>
            <person name="Li M."/>
        </authorList>
    </citation>
    <scope>NUCLEOTIDE SEQUENCE</scope>
    <source>
        <strain evidence="1">CAU-MHL-2022a</strain>
        <tissue evidence="1">Skin</tissue>
    </source>
</reference>
<dbReference type="AlphaFoldDB" id="A0AAD4U2D2"/>